<dbReference type="PROSITE" id="PS52029">
    <property type="entry name" value="LD_TPASE"/>
    <property type="match status" value="1"/>
</dbReference>
<comment type="caution">
    <text evidence="8">The sequence shown here is derived from an EMBL/GenBank/DDBJ whole genome shotgun (WGS) entry which is preliminary data.</text>
</comment>
<evidence type="ECO:0000256" key="2">
    <source>
        <dbReference type="ARBA" id="ARBA00022679"/>
    </source>
</evidence>
<dbReference type="Proteomes" id="UP001181313">
    <property type="component" value="Unassembled WGS sequence"/>
</dbReference>
<gene>
    <name evidence="8" type="ORF">ROS62_23785</name>
</gene>
<dbReference type="PANTHER" id="PTHR30582:SF33">
    <property type="entry name" value="EXPORTED PROTEIN"/>
    <property type="match status" value="1"/>
</dbReference>
<evidence type="ECO:0000256" key="3">
    <source>
        <dbReference type="ARBA" id="ARBA00022960"/>
    </source>
</evidence>
<organism evidence="8 9">
    <name type="scientific">Streptomyces althioticus subsp. attaecolombicae</name>
    <dbReference type="NCBI Taxonomy" id="3075534"/>
    <lineage>
        <taxon>Bacteria</taxon>
        <taxon>Bacillati</taxon>
        <taxon>Actinomycetota</taxon>
        <taxon>Actinomycetes</taxon>
        <taxon>Kitasatosporales</taxon>
        <taxon>Streptomycetaceae</taxon>
        <taxon>Streptomyces</taxon>
        <taxon>Streptomyces althioticus group</taxon>
    </lineage>
</organism>
<dbReference type="PANTHER" id="PTHR30582">
    <property type="entry name" value="L,D-TRANSPEPTIDASE"/>
    <property type="match status" value="1"/>
</dbReference>
<evidence type="ECO:0000313" key="8">
    <source>
        <dbReference type="EMBL" id="MDT3727733.1"/>
    </source>
</evidence>
<comment type="pathway">
    <text evidence="1 6">Cell wall biogenesis; peptidoglycan biosynthesis.</text>
</comment>
<name>A0ABU3I447_9ACTN</name>
<feature type="domain" description="L,D-TPase catalytic" evidence="7">
    <location>
        <begin position="117"/>
        <end position="228"/>
    </location>
</feature>
<evidence type="ECO:0000256" key="6">
    <source>
        <dbReference type="PROSITE-ProRule" id="PRU01373"/>
    </source>
</evidence>
<feature type="active site" description="Proton donor/acceptor" evidence="6">
    <location>
        <position position="189"/>
    </location>
</feature>
<protein>
    <submittedName>
        <fullName evidence="8">L,D-transpeptidase family protein</fullName>
    </submittedName>
</protein>
<dbReference type="InterPro" id="IPR038063">
    <property type="entry name" value="Transpep_catalytic_dom"/>
</dbReference>
<dbReference type="Gene3D" id="2.40.440.10">
    <property type="entry name" value="L,D-transpeptidase catalytic domain-like"/>
    <property type="match status" value="1"/>
</dbReference>
<evidence type="ECO:0000256" key="4">
    <source>
        <dbReference type="ARBA" id="ARBA00022984"/>
    </source>
</evidence>
<evidence type="ECO:0000256" key="5">
    <source>
        <dbReference type="ARBA" id="ARBA00023316"/>
    </source>
</evidence>
<dbReference type="InterPro" id="IPR050979">
    <property type="entry name" value="LD-transpeptidase"/>
</dbReference>
<dbReference type="InterPro" id="IPR005490">
    <property type="entry name" value="LD_TPept_cat_dom"/>
</dbReference>
<accession>A0ABU3I447</accession>
<dbReference type="EMBL" id="JAVSGH010000035">
    <property type="protein sequence ID" value="MDT3727733.1"/>
    <property type="molecule type" value="Genomic_DNA"/>
</dbReference>
<keyword evidence="5 6" id="KW-0961">Cell wall biogenesis/degradation</keyword>
<evidence type="ECO:0000259" key="7">
    <source>
        <dbReference type="PROSITE" id="PS52029"/>
    </source>
</evidence>
<dbReference type="SUPFAM" id="SSF141523">
    <property type="entry name" value="L,D-transpeptidase catalytic domain-like"/>
    <property type="match status" value="1"/>
</dbReference>
<dbReference type="Pfam" id="PF03734">
    <property type="entry name" value="YkuD"/>
    <property type="match status" value="1"/>
</dbReference>
<reference evidence="8" key="1">
    <citation type="submission" date="2024-05" db="EMBL/GenBank/DDBJ databases">
        <title>30 novel species of actinomycetes from the DSMZ collection.</title>
        <authorList>
            <person name="Nouioui I."/>
        </authorList>
    </citation>
    <scope>NUCLEOTIDE SEQUENCE</scope>
    <source>
        <strain evidence="8">DSM 41972</strain>
    </source>
</reference>
<evidence type="ECO:0000256" key="1">
    <source>
        <dbReference type="ARBA" id="ARBA00004752"/>
    </source>
</evidence>
<dbReference type="RefSeq" id="WP_093548923.1">
    <property type="nucleotide sequence ID" value="NZ_JAVSGH010000035.1"/>
</dbReference>
<feature type="active site" description="Nucleophile" evidence="6">
    <location>
        <position position="204"/>
    </location>
</feature>
<sequence>MGDLRRRGVVALGVTALVTPLTLAIGARPAQAARCTTSAGPYRKKAEKFLGHPVDGKQSTADRKAIRAFRNRHGIRPNIGYAGPVTWGVMDLMDLMNKQRAVGKNPNKAGTCPTGKGRIACVGLTRRLSWIQDGKKLVHGPVPVRTGRSGYGTRTGLKKVYWRNKNHVSAIYDVPMPYSQFLGGGQAFHSAGVSMWSPPGSHGCVDMTKTAATTYWSLPKTGDDVHVYGRKPGT</sequence>
<dbReference type="CDD" id="cd16913">
    <property type="entry name" value="YkuD_like"/>
    <property type="match status" value="1"/>
</dbReference>
<evidence type="ECO:0000313" key="9">
    <source>
        <dbReference type="Proteomes" id="UP001181313"/>
    </source>
</evidence>
<keyword evidence="3 6" id="KW-0133">Cell shape</keyword>
<proteinExistence type="predicted"/>
<keyword evidence="2" id="KW-0808">Transferase</keyword>
<keyword evidence="4 6" id="KW-0573">Peptidoglycan synthesis</keyword>
<keyword evidence="9" id="KW-1185">Reference proteome</keyword>